<dbReference type="Proteomes" id="UP001592531">
    <property type="component" value="Unassembled WGS sequence"/>
</dbReference>
<dbReference type="EMBL" id="JBHFAB010000031">
    <property type="protein sequence ID" value="MFC1420918.1"/>
    <property type="molecule type" value="Genomic_DNA"/>
</dbReference>
<dbReference type="PROSITE" id="PS51318">
    <property type="entry name" value="TAT"/>
    <property type="match status" value="1"/>
</dbReference>
<proteinExistence type="predicted"/>
<keyword evidence="3" id="KW-1185">Reference proteome</keyword>
<feature type="signal peptide" evidence="1">
    <location>
        <begin position="1"/>
        <end position="29"/>
    </location>
</feature>
<gene>
    <name evidence="2" type="ORF">ACEZDE_30370</name>
</gene>
<organism evidence="2 3">
    <name type="scientific">Streptacidiphilus cavernicola</name>
    <dbReference type="NCBI Taxonomy" id="3342716"/>
    <lineage>
        <taxon>Bacteria</taxon>
        <taxon>Bacillati</taxon>
        <taxon>Actinomycetota</taxon>
        <taxon>Actinomycetes</taxon>
        <taxon>Kitasatosporales</taxon>
        <taxon>Streptomycetaceae</taxon>
        <taxon>Streptacidiphilus</taxon>
    </lineage>
</organism>
<protein>
    <recommendedName>
        <fullName evidence="4">Secreted protein</fullName>
    </recommendedName>
</protein>
<keyword evidence="1" id="KW-0732">Signal</keyword>
<sequence length="106" mass="10752">MKARISFAVFAAAAAAAATVLTAAPAAQADTPTGTVASCEVGRAVPGGDGTAVVEGANCGRTAVGVHYDAYVYYYNGRGSEIPWRCAVVESSGYDVVGEHCVAEDY</sequence>
<evidence type="ECO:0000313" key="2">
    <source>
        <dbReference type="EMBL" id="MFC1420918.1"/>
    </source>
</evidence>
<reference evidence="2 3" key="1">
    <citation type="submission" date="2024-09" db="EMBL/GenBank/DDBJ databases">
        <authorList>
            <person name="Lee S.D."/>
        </authorList>
    </citation>
    <scope>NUCLEOTIDE SEQUENCE [LARGE SCALE GENOMIC DNA]</scope>
    <source>
        <strain evidence="2 3">N8-3</strain>
    </source>
</reference>
<feature type="chain" id="PRO_5046870192" description="Secreted protein" evidence="1">
    <location>
        <begin position="30"/>
        <end position="106"/>
    </location>
</feature>
<name>A0ABV6W4J0_9ACTN</name>
<evidence type="ECO:0008006" key="4">
    <source>
        <dbReference type="Google" id="ProtNLM"/>
    </source>
</evidence>
<dbReference type="InterPro" id="IPR006311">
    <property type="entry name" value="TAT_signal"/>
</dbReference>
<dbReference type="RefSeq" id="WP_380543113.1">
    <property type="nucleotide sequence ID" value="NZ_JBHFAB010000031.1"/>
</dbReference>
<evidence type="ECO:0000256" key="1">
    <source>
        <dbReference type="SAM" id="SignalP"/>
    </source>
</evidence>
<evidence type="ECO:0000313" key="3">
    <source>
        <dbReference type="Proteomes" id="UP001592531"/>
    </source>
</evidence>
<comment type="caution">
    <text evidence="2">The sequence shown here is derived from an EMBL/GenBank/DDBJ whole genome shotgun (WGS) entry which is preliminary data.</text>
</comment>
<accession>A0ABV6W4J0</accession>